<reference evidence="4" key="1">
    <citation type="submission" date="2016-11" db="EMBL/GenBank/DDBJ databases">
        <title>The genome of Nicotiana attenuata.</title>
        <authorList>
            <person name="Xu S."/>
            <person name="Brockmoeller T."/>
            <person name="Gaquerel E."/>
            <person name="Navarro A."/>
            <person name="Kuhl H."/>
            <person name="Gase K."/>
            <person name="Ling Z."/>
            <person name="Zhou W."/>
            <person name="Kreitzer C."/>
            <person name="Stanke M."/>
            <person name="Tang H."/>
            <person name="Lyons E."/>
            <person name="Pandey P."/>
            <person name="Pandey S.P."/>
            <person name="Timmermann B."/>
            <person name="Baldwin I.T."/>
        </authorList>
    </citation>
    <scope>NUCLEOTIDE SEQUENCE [LARGE SCALE GENOMIC DNA]</scope>
    <source>
        <strain evidence="4">UT</strain>
    </source>
</reference>
<dbReference type="Gene3D" id="3.30.559.10">
    <property type="entry name" value="Chloramphenicol acetyltransferase-like domain"/>
    <property type="match status" value="1"/>
</dbReference>
<comment type="similarity">
    <text evidence="1">Belongs to the plant acyltransferase family.</text>
</comment>
<keyword evidence="3 4" id="KW-0012">Acyltransferase</keyword>
<evidence type="ECO:0000313" key="4">
    <source>
        <dbReference type="EMBL" id="OIT19645.1"/>
    </source>
</evidence>
<keyword evidence="2" id="KW-0808">Transferase</keyword>
<keyword evidence="5" id="KW-1185">Reference proteome</keyword>
<dbReference type="InterPro" id="IPR023213">
    <property type="entry name" value="CAT-like_dom_sf"/>
</dbReference>
<dbReference type="GO" id="GO:0016746">
    <property type="term" value="F:acyltransferase activity"/>
    <property type="evidence" value="ECO:0007669"/>
    <property type="project" value="UniProtKB-KW"/>
</dbReference>
<dbReference type="Proteomes" id="UP000187609">
    <property type="component" value="Unassembled WGS sequence"/>
</dbReference>
<organism evidence="4 5">
    <name type="scientific">Nicotiana attenuata</name>
    <name type="common">Coyote tobacco</name>
    <dbReference type="NCBI Taxonomy" id="49451"/>
    <lineage>
        <taxon>Eukaryota</taxon>
        <taxon>Viridiplantae</taxon>
        <taxon>Streptophyta</taxon>
        <taxon>Embryophyta</taxon>
        <taxon>Tracheophyta</taxon>
        <taxon>Spermatophyta</taxon>
        <taxon>Magnoliopsida</taxon>
        <taxon>eudicotyledons</taxon>
        <taxon>Gunneridae</taxon>
        <taxon>Pentapetalae</taxon>
        <taxon>asterids</taxon>
        <taxon>lamiids</taxon>
        <taxon>Solanales</taxon>
        <taxon>Solanaceae</taxon>
        <taxon>Nicotianoideae</taxon>
        <taxon>Nicotianeae</taxon>
        <taxon>Nicotiana</taxon>
    </lineage>
</organism>
<name>A0A1J6JPC5_NICAT</name>
<dbReference type="PANTHER" id="PTHR31623">
    <property type="entry name" value="F21J9.9"/>
    <property type="match status" value="1"/>
</dbReference>
<dbReference type="EMBL" id="MJEQ01006526">
    <property type="protein sequence ID" value="OIT19645.1"/>
    <property type="molecule type" value="Genomic_DNA"/>
</dbReference>
<dbReference type="PANTHER" id="PTHR31623:SF49">
    <property type="entry name" value="ACYLSUGAR ACYLTRANSFERASE 3-LIKE"/>
    <property type="match status" value="1"/>
</dbReference>
<proteinExistence type="inferred from homology"/>
<evidence type="ECO:0000256" key="1">
    <source>
        <dbReference type="ARBA" id="ARBA00009861"/>
    </source>
</evidence>
<dbReference type="Gramene" id="OIT19645">
    <property type="protein sequence ID" value="OIT19645"/>
    <property type="gene ID" value="A4A49_56169"/>
</dbReference>
<gene>
    <name evidence="4" type="primary">ASAT3_10</name>
    <name evidence="4" type="ORF">A4A49_56169</name>
</gene>
<protein>
    <submittedName>
        <fullName evidence="4">Acylsugar acyltransferase 3</fullName>
    </submittedName>
</protein>
<dbReference type="AlphaFoldDB" id="A0A1J6JPC5"/>
<accession>A0A1J6JPC5</accession>
<sequence length="112" mass="12485">MNNNYVDCNDIGAGYLDVRVSCPMFQVLNHAYNDATHTVYPQDLPLSSSLNRSPLMVQLTRFDCGGIAVSLCISHQITDGCIHVSFFMIGQLQPDCWISDHLFSLMQIVSSQ</sequence>
<dbReference type="SMR" id="A0A1J6JPC5"/>
<evidence type="ECO:0000256" key="2">
    <source>
        <dbReference type="ARBA" id="ARBA00022679"/>
    </source>
</evidence>
<evidence type="ECO:0000256" key="3">
    <source>
        <dbReference type="ARBA" id="ARBA00023315"/>
    </source>
</evidence>
<evidence type="ECO:0000313" key="5">
    <source>
        <dbReference type="Proteomes" id="UP000187609"/>
    </source>
</evidence>
<comment type="caution">
    <text evidence="4">The sequence shown here is derived from an EMBL/GenBank/DDBJ whole genome shotgun (WGS) entry which is preliminary data.</text>
</comment>
<dbReference type="Pfam" id="PF02458">
    <property type="entry name" value="Transferase"/>
    <property type="match status" value="1"/>
</dbReference>